<sequence length="466" mass="55541">MCIIYDLITLDFLNEHDLEHDLEHKRKFSPPKIFDADGDLSKRWYVYFSYRNPETGKMKRMKNIYGGANRFKTKAERYSVLSLYKKRLLRFLKQGYNPFEDNTSLYQKHTQKQTQIIENQQVLKSTETLPQKEHEKEHVSEVIPKTEPKTVEKTTQNPEKQKPPKPLSPKVLDAFNRALELKTNVTKAKTLEDYTSRIYKFHRWLKKRHKAITHIEHLEKKHVLEFLNEVQLQSSPRNRNNYKTVFSTIFQVLEDNEIIERNFIKSIKSLKSKPQRHKTYTDKEQERIFTHLEKEDPILLLYIKFISYNFLRPLEVCRLKIKDINFDEKTLKFEAKNKVLKTKLIPDILFEELPDLSKCQPEDLLFTPNKIGSQWDATEVNRRTNFGKRFSAVKKELGFNKDYTLYSFRHTFITRLYRAMAKDSSPFEAKSRLMLITGHSTMTALEKYLRDIDAELPQDYSNLLKK</sequence>
<dbReference type="InterPro" id="IPR002104">
    <property type="entry name" value="Integrase_catalytic"/>
</dbReference>
<dbReference type="RefSeq" id="WP_278005966.1">
    <property type="nucleotide sequence ID" value="NZ_JARSBN010000006.1"/>
</dbReference>
<evidence type="ECO:0000256" key="2">
    <source>
        <dbReference type="ARBA" id="ARBA00022908"/>
    </source>
</evidence>
<keyword evidence="4" id="KW-0233">DNA recombination</keyword>
<evidence type="ECO:0000313" key="10">
    <source>
        <dbReference type="Proteomes" id="UP001529085"/>
    </source>
</evidence>
<dbReference type="Gene3D" id="1.10.150.130">
    <property type="match status" value="1"/>
</dbReference>
<feature type="domain" description="Tyr recombinase" evidence="7">
    <location>
        <begin position="276"/>
        <end position="461"/>
    </location>
</feature>
<dbReference type="PROSITE" id="PS51898">
    <property type="entry name" value="TYR_RECOMBINASE"/>
    <property type="match status" value="1"/>
</dbReference>
<evidence type="ECO:0000256" key="3">
    <source>
        <dbReference type="ARBA" id="ARBA00023125"/>
    </source>
</evidence>
<dbReference type="InterPro" id="IPR044068">
    <property type="entry name" value="CB"/>
</dbReference>
<dbReference type="EMBL" id="JARSBN010000006">
    <property type="protein sequence ID" value="MDG4716519.1"/>
    <property type="molecule type" value="Genomic_DNA"/>
</dbReference>
<evidence type="ECO:0000259" key="7">
    <source>
        <dbReference type="PROSITE" id="PS51898"/>
    </source>
</evidence>
<feature type="domain" description="Core-binding (CB)" evidence="8">
    <location>
        <begin position="166"/>
        <end position="254"/>
    </location>
</feature>
<keyword evidence="3 5" id="KW-0238">DNA-binding</keyword>
<dbReference type="Proteomes" id="UP001529085">
    <property type="component" value="Unassembled WGS sequence"/>
</dbReference>
<evidence type="ECO:0000256" key="5">
    <source>
        <dbReference type="PROSITE-ProRule" id="PRU01248"/>
    </source>
</evidence>
<evidence type="ECO:0000259" key="8">
    <source>
        <dbReference type="PROSITE" id="PS51900"/>
    </source>
</evidence>
<comment type="caution">
    <text evidence="9">The sequence shown here is derived from an EMBL/GenBank/DDBJ whole genome shotgun (WGS) entry which is preliminary data.</text>
</comment>
<keyword evidence="2" id="KW-0229">DNA integration</keyword>
<comment type="similarity">
    <text evidence="1">Belongs to the 'phage' integrase family.</text>
</comment>
<gene>
    <name evidence="9" type="ORF">P7122_11600</name>
</gene>
<organism evidence="9 10">
    <name type="scientific">Winogradskyella marincola</name>
    <dbReference type="NCBI Taxonomy" id="3037795"/>
    <lineage>
        <taxon>Bacteria</taxon>
        <taxon>Pseudomonadati</taxon>
        <taxon>Bacteroidota</taxon>
        <taxon>Flavobacteriia</taxon>
        <taxon>Flavobacteriales</taxon>
        <taxon>Flavobacteriaceae</taxon>
        <taxon>Winogradskyella</taxon>
    </lineage>
</organism>
<dbReference type="InterPro" id="IPR010998">
    <property type="entry name" value="Integrase_recombinase_N"/>
</dbReference>
<feature type="compositionally biased region" description="Basic and acidic residues" evidence="6">
    <location>
        <begin position="130"/>
        <end position="152"/>
    </location>
</feature>
<dbReference type="InterPro" id="IPR013762">
    <property type="entry name" value="Integrase-like_cat_sf"/>
</dbReference>
<name>A0ABT6G3X1_9FLAO</name>
<proteinExistence type="inferred from homology"/>
<dbReference type="InterPro" id="IPR050090">
    <property type="entry name" value="Tyrosine_recombinase_XerCD"/>
</dbReference>
<dbReference type="PANTHER" id="PTHR30349:SF41">
    <property type="entry name" value="INTEGRASE_RECOMBINASE PROTEIN MJ0367-RELATED"/>
    <property type="match status" value="1"/>
</dbReference>
<protein>
    <submittedName>
        <fullName evidence="9">Tyrosine-type recombinase/integrase</fullName>
    </submittedName>
</protein>
<dbReference type="InterPro" id="IPR011010">
    <property type="entry name" value="DNA_brk_join_enz"/>
</dbReference>
<reference evidence="9 10" key="1">
    <citation type="submission" date="2023-03" db="EMBL/GenBank/DDBJ databases">
        <title>Strain YYF002 represents a novel species in the genus Winogradskyella isolated from seawater.</title>
        <authorList>
            <person name="Fu Z.-Y."/>
        </authorList>
    </citation>
    <scope>NUCLEOTIDE SEQUENCE [LARGE SCALE GENOMIC DNA]</scope>
    <source>
        <strain evidence="9 10">YYF002</strain>
    </source>
</reference>
<evidence type="ECO:0000256" key="1">
    <source>
        <dbReference type="ARBA" id="ARBA00008857"/>
    </source>
</evidence>
<evidence type="ECO:0000256" key="4">
    <source>
        <dbReference type="ARBA" id="ARBA00023172"/>
    </source>
</evidence>
<evidence type="ECO:0000313" key="9">
    <source>
        <dbReference type="EMBL" id="MDG4716519.1"/>
    </source>
</evidence>
<dbReference type="PANTHER" id="PTHR30349">
    <property type="entry name" value="PHAGE INTEGRASE-RELATED"/>
    <property type="match status" value="1"/>
</dbReference>
<dbReference type="Gene3D" id="1.10.443.10">
    <property type="entry name" value="Intergrase catalytic core"/>
    <property type="match status" value="1"/>
</dbReference>
<feature type="region of interest" description="Disordered" evidence="6">
    <location>
        <begin position="126"/>
        <end position="169"/>
    </location>
</feature>
<evidence type="ECO:0000256" key="6">
    <source>
        <dbReference type="SAM" id="MobiDB-lite"/>
    </source>
</evidence>
<accession>A0ABT6G3X1</accession>
<dbReference type="Pfam" id="PF00589">
    <property type="entry name" value="Phage_integrase"/>
    <property type="match status" value="1"/>
</dbReference>
<dbReference type="PROSITE" id="PS51900">
    <property type="entry name" value="CB"/>
    <property type="match status" value="1"/>
</dbReference>
<dbReference type="SUPFAM" id="SSF56349">
    <property type="entry name" value="DNA breaking-rejoining enzymes"/>
    <property type="match status" value="1"/>
</dbReference>
<keyword evidence="10" id="KW-1185">Reference proteome</keyword>